<accession>A0ABW1CMJ4</accession>
<dbReference type="Proteomes" id="UP001596058">
    <property type="component" value="Unassembled WGS sequence"/>
</dbReference>
<evidence type="ECO:0000259" key="1">
    <source>
        <dbReference type="PROSITE" id="PS50943"/>
    </source>
</evidence>
<dbReference type="Pfam" id="PF01381">
    <property type="entry name" value="HTH_3"/>
    <property type="match status" value="1"/>
</dbReference>
<reference evidence="3" key="1">
    <citation type="journal article" date="2019" name="Int. J. Syst. Evol. Microbiol.">
        <title>The Global Catalogue of Microorganisms (GCM) 10K type strain sequencing project: providing services to taxonomists for standard genome sequencing and annotation.</title>
        <authorList>
            <consortium name="The Broad Institute Genomics Platform"/>
            <consortium name="The Broad Institute Genome Sequencing Center for Infectious Disease"/>
            <person name="Wu L."/>
            <person name="Ma J."/>
        </authorList>
    </citation>
    <scope>NUCLEOTIDE SEQUENCE [LARGE SCALE GENOMIC DNA]</scope>
    <source>
        <strain evidence="3">CCUG 53903</strain>
    </source>
</reference>
<gene>
    <name evidence="2" type="ORF">ACFPZ3_24210</name>
</gene>
<sequence>MTTFGEKTQELMSQQGFSLRKLAKAANYDVGYLSKIVNDHKPPSVPLAQRLESVLGVDGELMELVPVLPDVTEDVIDILRRVHKLNRSVDPAIICQMRDTLGNAVTGYEQASHSHLAPMLCKQRAWIDELIQDCNDPAQRQQLFEIAGGTSGVLGYIATGLGNFPLARAYCAEAFQLATLAQTANLQAWARGMQSFCEYYAHDYDEALRLAVDGLTHAESQPQSVRLTLNGVARALGKLGDVEGVHSAVASAYDLLSCNQVPSGVPSSISLGCYSAAQAASNAATAYLSLGMPDKVRQYVTLALPDIDSSESPWSRSLIMIDYAASLVPSEDADVEHISSLALDALSISAGRPIISVQQRAIELVRQASQRWPTADQLGQVRHAISEWGAR</sequence>
<organism evidence="2 3">
    <name type="scientific">Nonomuraea insulae</name>
    <dbReference type="NCBI Taxonomy" id="1616787"/>
    <lineage>
        <taxon>Bacteria</taxon>
        <taxon>Bacillati</taxon>
        <taxon>Actinomycetota</taxon>
        <taxon>Actinomycetes</taxon>
        <taxon>Streptosporangiales</taxon>
        <taxon>Streptosporangiaceae</taxon>
        <taxon>Nonomuraea</taxon>
    </lineage>
</organism>
<evidence type="ECO:0000313" key="2">
    <source>
        <dbReference type="EMBL" id="MFC5826989.1"/>
    </source>
</evidence>
<dbReference type="SMART" id="SM00530">
    <property type="entry name" value="HTH_XRE"/>
    <property type="match status" value="1"/>
</dbReference>
<dbReference type="Gene3D" id="1.25.40.10">
    <property type="entry name" value="Tetratricopeptide repeat domain"/>
    <property type="match status" value="1"/>
</dbReference>
<keyword evidence="3" id="KW-1185">Reference proteome</keyword>
<protein>
    <submittedName>
        <fullName evidence="2">Helix-turn-helix domain-containing protein</fullName>
    </submittedName>
</protein>
<dbReference type="InterPro" id="IPR011990">
    <property type="entry name" value="TPR-like_helical_dom_sf"/>
</dbReference>
<proteinExistence type="predicted"/>
<comment type="caution">
    <text evidence="2">The sequence shown here is derived from an EMBL/GenBank/DDBJ whole genome shotgun (WGS) entry which is preliminary data.</text>
</comment>
<feature type="domain" description="HTH cro/C1-type" evidence="1">
    <location>
        <begin position="9"/>
        <end position="62"/>
    </location>
</feature>
<dbReference type="SUPFAM" id="SSF47413">
    <property type="entry name" value="lambda repressor-like DNA-binding domains"/>
    <property type="match status" value="1"/>
</dbReference>
<dbReference type="PROSITE" id="PS50943">
    <property type="entry name" value="HTH_CROC1"/>
    <property type="match status" value="1"/>
</dbReference>
<dbReference type="CDD" id="cd00093">
    <property type="entry name" value="HTH_XRE"/>
    <property type="match status" value="1"/>
</dbReference>
<dbReference type="RefSeq" id="WP_379516493.1">
    <property type="nucleotide sequence ID" value="NZ_JBHSPA010000027.1"/>
</dbReference>
<dbReference type="InterPro" id="IPR001387">
    <property type="entry name" value="Cro/C1-type_HTH"/>
</dbReference>
<name>A0ABW1CMJ4_9ACTN</name>
<dbReference type="EMBL" id="JBHSPA010000027">
    <property type="protein sequence ID" value="MFC5826989.1"/>
    <property type="molecule type" value="Genomic_DNA"/>
</dbReference>
<evidence type="ECO:0000313" key="3">
    <source>
        <dbReference type="Proteomes" id="UP001596058"/>
    </source>
</evidence>
<dbReference type="InterPro" id="IPR010982">
    <property type="entry name" value="Lambda_DNA-bd_dom_sf"/>
</dbReference>
<dbReference type="Gene3D" id="1.10.260.40">
    <property type="entry name" value="lambda repressor-like DNA-binding domains"/>
    <property type="match status" value="1"/>
</dbReference>
<dbReference type="SUPFAM" id="SSF48452">
    <property type="entry name" value="TPR-like"/>
    <property type="match status" value="1"/>
</dbReference>